<comment type="caution">
    <text evidence="8">The sequence shown here is derived from an EMBL/GenBank/DDBJ whole genome shotgun (WGS) entry which is preliminary data.</text>
</comment>
<dbReference type="EMBL" id="PGEX01000001">
    <property type="protein sequence ID" value="PJJ42770.1"/>
    <property type="molecule type" value="Genomic_DNA"/>
</dbReference>
<dbReference type="GO" id="GO:0016740">
    <property type="term" value="F:transferase activity"/>
    <property type="evidence" value="ECO:0007669"/>
    <property type="project" value="UniProtKB-KW"/>
</dbReference>
<keyword evidence="9" id="KW-1185">Reference proteome</keyword>
<feature type="domain" description="AlgX/AlgJ SGNH hydrolase-like" evidence="7">
    <location>
        <begin position="371"/>
        <end position="568"/>
    </location>
</feature>
<dbReference type="UniPathway" id="UPA00286"/>
<evidence type="ECO:0000313" key="8">
    <source>
        <dbReference type="EMBL" id="PJJ42770.1"/>
    </source>
</evidence>
<gene>
    <name evidence="8" type="ORF">BGX16_2815</name>
</gene>
<keyword evidence="4" id="KW-0732">Signal</keyword>
<comment type="pathway">
    <text evidence="2">Glycan biosynthesis; alginate biosynthesis.</text>
</comment>
<keyword evidence="6" id="KW-0016">Alginate biosynthesis</keyword>
<evidence type="ECO:0000256" key="1">
    <source>
        <dbReference type="ARBA" id="ARBA00004418"/>
    </source>
</evidence>
<dbReference type="Pfam" id="PF16822">
    <property type="entry name" value="ALGX"/>
    <property type="match status" value="1"/>
</dbReference>
<dbReference type="PROSITE" id="PS51257">
    <property type="entry name" value="PROKAR_LIPOPROTEIN"/>
    <property type="match status" value="1"/>
</dbReference>
<evidence type="ECO:0000256" key="3">
    <source>
        <dbReference type="ARBA" id="ARBA00022679"/>
    </source>
</evidence>
<dbReference type="AlphaFoldDB" id="A0A2M9AAQ4"/>
<evidence type="ECO:0000256" key="4">
    <source>
        <dbReference type="ARBA" id="ARBA00022729"/>
    </source>
</evidence>
<organism evidence="8 9">
    <name type="scientific">Hallerella succinigenes</name>
    <dbReference type="NCBI Taxonomy" id="1896222"/>
    <lineage>
        <taxon>Bacteria</taxon>
        <taxon>Pseudomonadati</taxon>
        <taxon>Fibrobacterota</taxon>
        <taxon>Fibrobacteria</taxon>
        <taxon>Fibrobacterales</taxon>
        <taxon>Fibrobacteraceae</taxon>
        <taxon>Hallerella</taxon>
    </lineage>
</organism>
<protein>
    <submittedName>
        <fullName evidence="8">Acetyltransferase AlgX (SGNH hydrolase-like protein)</fullName>
    </submittedName>
</protein>
<dbReference type="GO" id="GO:0042597">
    <property type="term" value="C:periplasmic space"/>
    <property type="evidence" value="ECO:0007669"/>
    <property type="project" value="UniProtKB-SubCell"/>
</dbReference>
<keyword evidence="5" id="KW-0574">Periplasm</keyword>
<evidence type="ECO:0000256" key="5">
    <source>
        <dbReference type="ARBA" id="ARBA00022764"/>
    </source>
</evidence>
<keyword evidence="3 8" id="KW-0808">Transferase</keyword>
<evidence type="ECO:0000256" key="6">
    <source>
        <dbReference type="ARBA" id="ARBA00022841"/>
    </source>
</evidence>
<evidence type="ECO:0000256" key="2">
    <source>
        <dbReference type="ARBA" id="ARBA00005182"/>
    </source>
</evidence>
<evidence type="ECO:0000313" key="9">
    <source>
        <dbReference type="Proteomes" id="UP000231134"/>
    </source>
</evidence>
<reference evidence="8 9" key="1">
    <citation type="submission" date="2017-11" db="EMBL/GenBank/DDBJ databases">
        <title>Animal gut microbial communities from fecal samples from Wisconsin, USA.</title>
        <authorList>
            <person name="Neumann A."/>
        </authorList>
    </citation>
    <scope>NUCLEOTIDE SEQUENCE [LARGE SCALE GENOMIC DNA]</scope>
    <source>
        <strain evidence="8 9">UWS3</strain>
    </source>
</reference>
<accession>A0A2M9AAQ4</accession>
<evidence type="ECO:0000259" key="7">
    <source>
        <dbReference type="Pfam" id="PF16822"/>
    </source>
</evidence>
<keyword evidence="8" id="KW-0378">Hydrolase</keyword>
<dbReference type="InterPro" id="IPR031811">
    <property type="entry name" value="ALGX/ALGJ_SGNH-like"/>
</dbReference>
<name>A0A2M9AAQ4_9BACT</name>
<dbReference type="GO" id="GO:0016787">
    <property type="term" value="F:hydrolase activity"/>
    <property type="evidence" value="ECO:0007669"/>
    <property type="project" value="UniProtKB-KW"/>
</dbReference>
<comment type="subcellular location">
    <subcellularLocation>
        <location evidence="1">Periplasm</location>
    </subcellularLocation>
</comment>
<sequence length="635" mass="71013">MKNGAIVYVFNLILILSFWGGCASHSETVMLHDLGVQPTVIVKKMGIPFSIDSVANNSELRHVSVWDSIDLPTLAALDFAAYYQNPIREAGKQELPENAKPLTAEFDAYPFPMFDSLVAEEPEFAQILNPIAWEPFSKILYAKGAGDSLAQVFRSVESVKWGQSNVFADFQKIEKLYLFGSNKQYGAWWVQVVPRKWTGKQAFWARLKRKPSQAEIDIFKRYTSQRLNLEMAQDWIKTLAAYWYPTFNTDMEVHEVGKEWNGAKPFAVMRGNPMGTPIWVAFDIPQFRKVALKPADTAVAEKEFTRALDTNSAWRTQELEKLQGVCPETPETEAFKVKLSHVLDSLPAGQNAWSANGMLWFRRDANSLLAKDFTAQDSLHNPLPRLLELKAYLDSLGIQFLVVPMPTKEALYADKMISGTADTLCVDIAGRDIIRKLLAAGVDVLDVFPALQAARASDDAEHFSFQKFDTHWAAPGLLATMEQLAMKVTTYAWYENSGAVPGTLEMRDTTILREGDLIQQLPQAEQGAFAPETLDVKKIYKNGKPYVGGKNAPILLMGDSFTGVFESVDGKSGGPGSLLAFATGLDVQVVTSWGGGPLVRHRMVKDKKSLKTKRLVIYMMTLRDFWQSPLEWDVL</sequence>
<dbReference type="Proteomes" id="UP000231134">
    <property type="component" value="Unassembled WGS sequence"/>
</dbReference>
<dbReference type="GO" id="GO:0042121">
    <property type="term" value="P:alginic acid biosynthetic process"/>
    <property type="evidence" value="ECO:0007669"/>
    <property type="project" value="UniProtKB-UniPathway"/>
</dbReference>
<proteinExistence type="predicted"/>